<dbReference type="Proteomes" id="UP000078541">
    <property type="component" value="Unassembled WGS sequence"/>
</dbReference>
<keyword evidence="2" id="KW-1185">Reference proteome</keyword>
<accession>A0A195F726</accession>
<protein>
    <submittedName>
        <fullName evidence="1">Uncharacterized protein</fullName>
    </submittedName>
</protein>
<name>A0A195F726_9HYME</name>
<evidence type="ECO:0000313" key="2">
    <source>
        <dbReference type="Proteomes" id="UP000078541"/>
    </source>
</evidence>
<reference evidence="1 2" key="1">
    <citation type="submission" date="2016-03" db="EMBL/GenBank/DDBJ databases">
        <title>Trachymyrmex septentrionalis WGS genome.</title>
        <authorList>
            <person name="Nygaard S."/>
            <person name="Hu H."/>
            <person name="Boomsma J."/>
            <person name="Zhang G."/>
        </authorList>
    </citation>
    <scope>NUCLEOTIDE SEQUENCE [LARGE SCALE GENOMIC DNA]</scope>
    <source>
        <strain evidence="1">Tsep2-gDNA-1</strain>
        <tissue evidence="1">Whole body</tissue>
    </source>
</reference>
<evidence type="ECO:0000313" key="1">
    <source>
        <dbReference type="EMBL" id="KYN36405.1"/>
    </source>
</evidence>
<dbReference type="EMBL" id="KQ981744">
    <property type="protein sequence ID" value="KYN36405.1"/>
    <property type="molecule type" value="Genomic_DNA"/>
</dbReference>
<sequence length="208" mass="23571">MKRALTIFLTFFPPQMFSRFPNSKPSKLEVLPSFPTETQLLVLNAVTLSSFPAIEMARNCSIFVVSLKAPDMDRAFLLRQELTTMVVGPKGVTQDLRRTATIIILIVAKGNKTETGLDFGLRSFLFFVANVHILLFKISLIHVKLDLNIKTYLPVLSAQYSRLLQEVIRKYPLKIGKCNIACSNKLYNLTMIILDNYGEVRVCLQRLS</sequence>
<dbReference type="AlphaFoldDB" id="A0A195F726"/>
<proteinExistence type="predicted"/>
<gene>
    <name evidence="1" type="ORF">ALC56_09365</name>
</gene>
<organism evidence="1 2">
    <name type="scientific">Trachymyrmex septentrionalis</name>
    <dbReference type="NCBI Taxonomy" id="34720"/>
    <lineage>
        <taxon>Eukaryota</taxon>
        <taxon>Metazoa</taxon>
        <taxon>Ecdysozoa</taxon>
        <taxon>Arthropoda</taxon>
        <taxon>Hexapoda</taxon>
        <taxon>Insecta</taxon>
        <taxon>Pterygota</taxon>
        <taxon>Neoptera</taxon>
        <taxon>Endopterygota</taxon>
        <taxon>Hymenoptera</taxon>
        <taxon>Apocrita</taxon>
        <taxon>Aculeata</taxon>
        <taxon>Formicoidea</taxon>
        <taxon>Formicidae</taxon>
        <taxon>Myrmicinae</taxon>
        <taxon>Trachymyrmex</taxon>
    </lineage>
</organism>